<dbReference type="WBParaSite" id="nRc.2.0.1.t30685-RA">
    <property type="protein sequence ID" value="nRc.2.0.1.t30685-RA"/>
    <property type="gene ID" value="nRc.2.0.1.g30685"/>
</dbReference>
<evidence type="ECO:0000256" key="1">
    <source>
        <dbReference type="SAM" id="Phobius"/>
    </source>
</evidence>
<dbReference type="Proteomes" id="UP000887565">
    <property type="component" value="Unplaced"/>
</dbReference>
<protein>
    <submittedName>
        <fullName evidence="3">Uncharacterized protein</fullName>
    </submittedName>
</protein>
<keyword evidence="2" id="KW-1185">Reference proteome</keyword>
<proteinExistence type="predicted"/>
<evidence type="ECO:0000313" key="2">
    <source>
        <dbReference type="Proteomes" id="UP000887565"/>
    </source>
</evidence>
<reference evidence="3" key="1">
    <citation type="submission" date="2022-11" db="UniProtKB">
        <authorList>
            <consortium name="WormBaseParasite"/>
        </authorList>
    </citation>
    <scope>IDENTIFICATION</scope>
</reference>
<sequence>MIHTFVAHVLGRTRLHFFGTSVDAFFFAITVTVSFGFAGFAFGPQCPFAQFESIYIDISNVSCRDQIQMPHWSADGALTCLPPVNEGLVEFWKIDKMDF</sequence>
<keyword evidence="1" id="KW-1133">Transmembrane helix</keyword>
<evidence type="ECO:0000313" key="3">
    <source>
        <dbReference type="WBParaSite" id="nRc.2.0.1.t30685-RA"/>
    </source>
</evidence>
<keyword evidence="1" id="KW-0812">Transmembrane</keyword>
<accession>A0A915JW87</accession>
<keyword evidence="1" id="KW-0472">Membrane</keyword>
<dbReference type="AlphaFoldDB" id="A0A915JW87"/>
<organism evidence="2 3">
    <name type="scientific">Romanomermis culicivorax</name>
    <name type="common">Nematode worm</name>
    <dbReference type="NCBI Taxonomy" id="13658"/>
    <lineage>
        <taxon>Eukaryota</taxon>
        <taxon>Metazoa</taxon>
        <taxon>Ecdysozoa</taxon>
        <taxon>Nematoda</taxon>
        <taxon>Enoplea</taxon>
        <taxon>Dorylaimia</taxon>
        <taxon>Mermithida</taxon>
        <taxon>Mermithoidea</taxon>
        <taxon>Mermithidae</taxon>
        <taxon>Romanomermis</taxon>
    </lineage>
</organism>
<feature type="transmembrane region" description="Helical" evidence="1">
    <location>
        <begin position="24"/>
        <end position="43"/>
    </location>
</feature>
<name>A0A915JW87_ROMCU</name>